<dbReference type="GO" id="GO:0003690">
    <property type="term" value="F:double-stranded DNA binding"/>
    <property type="evidence" value="ECO:0007669"/>
    <property type="project" value="TreeGrafter"/>
</dbReference>
<dbReference type="GO" id="GO:0016787">
    <property type="term" value="F:hydrolase activity"/>
    <property type="evidence" value="ECO:0007669"/>
    <property type="project" value="UniProtKB-KW"/>
</dbReference>
<keyword evidence="13" id="KW-1185">Reference proteome</keyword>
<dbReference type="Proteomes" id="UP000719412">
    <property type="component" value="Unassembled WGS sequence"/>
</dbReference>
<dbReference type="SMART" id="SM00559">
    <property type="entry name" value="Ku78"/>
    <property type="match status" value="1"/>
</dbReference>
<dbReference type="SUPFAM" id="SSF53300">
    <property type="entry name" value="vWA-like"/>
    <property type="match status" value="1"/>
</dbReference>
<reference evidence="12" key="2">
    <citation type="submission" date="2021-08" db="EMBL/GenBank/DDBJ databases">
        <authorList>
            <person name="Eriksson T."/>
        </authorList>
    </citation>
    <scope>NUCLEOTIDE SEQUENCE</scope>
    <source>
        <strain evidence="12">Stoneville</strain>
        <tissue evidence="12">Whole head</tissue>
    </source>
</reference>
<dbReference type="GO" id="GO:0000723">
    <property type="term" value="P:telomere maintenance"/>
    <property type="evidence" value="ECO:0007669"/>
    <property type="project" value="TreeGrafter"/>
</dbReference>
<sequence length="431" mass="48634">MPPASKKDCSIILFDLASKSRERATQALLKICCNNFFIDSKDLTKLILLNSDVTENRLAAHHDGYDHINEIAKDVMVYNPSVILEMIENSGTGEANWLEGLQVAVKSLKEEYEDIGGIVTFQLLFITDLVSPLAKNWGGTQPWQVPLGIGSQIQIPAQTMKILNDTVQCKLVSSQGRFGQTIWIDAEDESIEIPPEDVKSGVMRHEKFIEMPDNKMFQSQTPRSFSILCFTDSANVPEYLMRGGGCYCVLPNGTDEKNEAFNILVDRLAEQNKYVIARRVYNNNYLPKIVALVPKPDHNPKCFYLNSLPFADDVRLGYKERSLDAAPRTEVVTEVYDFLDSINIDSDRSVRTANLGINMMQDSNAQKIINKAADKLFDKYVKLEEVDTDLLEAPTGRTVEGLKNVWAERTLAEVKKEEDKDDDNSDNDFDW</sequence>
<evidence type="ECO:0000313" key="13">
    <source>
        <dbReference type="Proteomes" id="UP000719412"/>
    </source>
</evidence>
<proteinExistence type="predicted"/>
<dbReference type="EMBL" id="JABDTM020027497">
    <property type="protein sequence ID" value="KAH0810408.1"/>
    <property type="molecule type" value="Genomic_DNA"/>
</dbReference>
<evidence type="ECO:0000313" key="12">
    <source>
        <dbReference type="EMBL" id="KAH0810408.1"/>
    </source>
</evidence>
<dbReference type="InterPro" id="IPR006164">
    <property type="entry name" value="DNA_bd_Ku70/Ku80"/>
</dbReference>
<dbReference type="SUPFAM" id="SSF100939">
    <property type="entry name" value="SPOC domain-like"/>
    <property type="match status" value="1"/>
</dbReference>
<dbReference type="Pfam" id="PF02735">
    <property type="entry name" value="Ku"/>
    <property type="match status" value="1"/>
</dbReference>
<comment type="caution">
    <text evidence="12">The sequence shown here is derived from an EMBL/GenBank/DDBJ whole genome shotgun (WGS) entry which is preliminary data.</text>
</comment>
<keyword evidence="3" id="KW-0227">DNA damage</keyword>
<evidence type="ECO:0000256" key="9">
    <source>
        <dbReference type="ARBA" id="ARBA00023204"/>
    </source>
</evidence>
<keyword evidence="9" id="KW-0234">DNA repair</keyword>
<evidence type="ECO:0000256" key="5">
    <source>
        <dbReference type="ARBA" id="ARBA00022806"/>
    </source>
</evidence>
<dbReference type="InterPro" id="IPR036465">
    <property type="entry name" value="vWFA_dom_sf"/>
</dbReference>
<dbReference type="GO" id="GO:0006303">
    <property type="term" value="P:double-strand break repair via nonhomologous end joining"/>
    <property type="evidence" value="ECO:0007669"/>
    <property type="project" value="InterPro"/>
</dbReference>
<name>A0A8J6HAX5_TENMO</name>
<dbReference type="PANTHER" id="PTHR12604">
    <property type="entry name" value="KU AUTOANTIGEN DNA HELICASE"/>
    <property type="match status" value="1"/>
</dbReference>
<dbReference type="InterPro" id="IPR016194">
    <property type="entry name" value="SPOC-like_C_dom_sf"/>
</dbReference>
<evidence type="ECO:0000256" key="1">
    <source>
        <dbReference type="ARBA" id="ARBA00004123"/>
    </source>
</evidence>
<evidence type="ECO:0000259" key="11">
    <source>
        <dbReference type="SMART" id="SM00559"/>
    </source>
</evidence>
<keyword evidence="2" id="KW-0547">Nucleotide-binding</keyword>
<organism evidence="12 13">
    <name type="scientific">Tenebrio molitor</name>
    <name type="common">Yellow mealworm beetle</name>
    <dbReference type="NCBI Taxonomy" id="7067"/>
    <lineage>
        <taxon>Eukaryota</taxon>
        <taxon>Metazoa</taxon>
        <taxon>Ecdysozoa</taxon>
        <taxon>Arthropoda</taxon>
        <taxon>Hexapoda</taxon>
        <taxon>Insecta</taxon>
        <taxon>Pterygota</taxon>
        <taxon>Neoptera</taxon>
        <taxon>Endopterygota</taxon>
        <taxon>Coleoptera</taxon>
        <taxon>Polyphaga</taxon>
        <taxon>Cucujiformia</taxon>
        <taxon>Tenebrionidae</taxon>
        <taxon>Tenebrio</taxon>
    </lineage>
</organism>
<protein>
    <recommendedName>
        <fullName evidence="11">Ku domain-containing protein</fullName>
    </recommendedName>
</protein>
<evidence type="ECO:0000256" key="8">
    <source>
        <dbReference type="ARBA" id="ARBA00023172"/>
    </source>
</evidence>
<evidence type="ECO:0000256" key="4">
    <source>
        <dbReference type="ARBA" id="ARBA00022801"/>
    </source>
</evidence>
<dbReference type="Gene3D" id="2.40.290.10">
    <property type="match status" value="1"/>
</dbReference>
<dbReference type="AlphaFoldDB" id="A0A8J6HAX5"/>
<dbReference type="GO" id="GO:0006310">
    <property type="term" value="P:DNA recombination"/>
    <property type="evidence" value="ECO:0007669"/>
    <property type="project" value="UniProtKB-KW"/>
</dbReference>
<evidence type="ECO:0000256" key="2">
    <source>
        <dbReference type="ARBA" id="ARBA00022741"/>
    </source>
</evidence>
<keyword evidence="8" id="KW-0233">DNA recombination</keyword>
<evidence type="ECO:0000256" key="10">
    <source>
        <dbReference type="ARBA" id="ARBA00023242"/>
    </source>
</evidence>
<feature type="domain" description="Ku" evidence="11">
    <location>
        <begin position="190"/>
        <end position="326"/>
    </location>
</feature>
<keyword evidence="10" id="KW-0539">Nucleus</keyword>
<keyword evidence="6" id="KW-0067">ATP-binding</keyword>
<evidence type="ECO:0000256" key="6">
    <source>
        <dbReference type="ARBA" id="ARBA00022840"/>
    </source>
</evidence>
<accession>A0A8J6HAX5</accession>
<keyword evidence="4" id="KW-0378">Hydrolase</keyword>
<dbReference type="GO" id="GO:0043564">
    <property type="term" value="C:Ku70:Ku80 complex"/>
    <property type="evidence" value="ECO:0007669"/>
    <property type="project" value="TreeGrafter"/>
</dbReference>
<dbReference type="GO" id="GO:0004386">
    <property type="term" value="F:helicase activity"/>
    <property type="evidence" value="ECO:0007669"/>
    <property type="project" value="UniProtKB-KW"/>
</dbReference>
<reference evidence="12" key="1">
    <citation type="journal article" date="2020" name="J Insects Food Feed">
        <title>The yellow mealworm (Tenebrio molitor) genome: a resource for the emerging insects as food and feed industry.</title>
        <authorList>
            <person name="Eriksson T."/>
            <person name="Andere A."/>
            <person name="Kelstrup H."/>
            <person name="Emery V."/>
            <person name="Picard C."/>
        </authorList>
    </citation>
    <scope>NUCLEOTIDE SEQUENCE</scope>
    <source>
        <strain evidence="12">Stoneville</strain>
        <tissue evidence="12">Whole head</tissue>
    </source>
</reference>
<gene>
    <name evidence="12" type="ORF">GEV33_012380</name>
</gene>
<keyword evidence="7" id="KW-0238">DNA-binding</keyword>
<dbReference type="GO" id="GO:0005524">
    <property type="term" value="F:ATP binding"/>
    <property type="evidence" value="ECO:0007669"/>
    <property type="project" value="UniProtKB-KW"/>
</dbReference>
<dbReference type="GO" id="GO:0042162">
    <property type="term" value="F:telomeric DNA binding"/>
    <property type="evidence" value="ECO:0007669"/>
    <property type="project" value="TreeGrafter"/>
</dbReference>
<keyword evidence="5" id="KW-0347">Helicase</keyword>
<evidence type="ECO:0000256" key="3">
    <source>
        <dbReference type="ARBA" id="ARBA00022763"/>
    </source>
</evidence>
<evidence type="ECO:0000256" key="7">
    <source>
        <dbReference type="ARBA" id="ARBA00023125"/>
    </source>
</evidence>
<comment type="subcellular location">
    <subcellularLocation>
        <location evidence="1">Nucleus</location>
    </subcellularLocation>
</comment>
<dbReference type="PANTHER" id="PTHR12604:SF4">
    <property type="entry name" value="X-RAY REPAIR CROSS-COMPLEMENTING PROTEIN 5"/>
    <property type="match status" value="1"/>
</dbReference>